<dbReference type="AlphaFoldDB" id="A0A347ZPT7"/>
<proteinExistence type="inferred from homology"/>
<organism evidence="1 2">
    <name type="scientific">Pelolinea submarina</name>
    <dbReference type="NCBI Taxonomy" id="913107"/>
    <lineage>
        <taxon>Bacteria</taxon>
        <taxon>Bacillati</taxon>
        <taxon>Chloroflexota</taxon>
        <taxon>Anaerolineae</taxon>
        <taxon>Anaerolineales</taxon>
        <taxon>Anaerolineaceae</taxon>
        <taxon>Pelolinea</taxon>
    </lineage>
</organism>
<dbReference type="EMBL" id="QUMS01000006">
    <property type="protein sequence ID" value="REG04667.1"/>
    <property type="molecule type" value="Genomic_DNA"/>
</dbReference>
<dbReference type="InterPro" id="IPR008228">
    <property type="entry name" value="UCP006173"/>
</dbReference>
<dbReference type="RefSeq" id="WP_116226263.1">
    <property type="nucleotide sequence ID" value="NZ_AP018437.1"/>
</dbReference>
<comment type="caution">
    <text evidence="1">The sequence shown here is derived from an EMBL/GenBank/DDBJ whole genome shotgun (WGS) entry which is preliminary data.</text>
</comment>
<protein>
    <submittedName>
        <fullName evidence="1">Uncharacterized protein</fullName>
    </submittedName>
</protein>
<dbReference type="PANTHER" id="PTHR37421">
    <property type="entry name" value="UPF0260 PROTEIN YCGN"/>
    <property type="match status" value="1"/>
</dbReference>
<name>A0A347ZPT7_9CHLR</name>
<dbReference type="NCBIfam" id="NF003501">
    <property type="entry name" value="PRK05170.1-5"/>
    <property type="match status" value="1"/>
</dbReference>
<dbReference type="InterPro" id="IPR005358">
    <property type="entry name" value="Puta_zinc/iron-chelating_dom"/>
</dbReference>
<dbReference type="NCBIfam" id="NF003507">
    <property type="entry name" value="PRK05170.2-5"/>
    <property type="match status" value="1"/>
</dbReference>
<sequence>MSQTKPFWQTKKLSEMTLEEWESLCDGCGICCLYKLEDEETGEIYMTNVACRFLDPKKCVCVLYDERRSAMPSCIKLTPSKVERLKWLPETCAYRLVLQGKPLPDWHPLVSGDREGVHNAGVSVKGRVISEVDVDMDKLEDYVIEEPEDIS</sequence>
<reference evidence="1 2" key="1">
    <citation type="submission" date="2018-08" db="EMBL/GenBank/DDBJ databases">
        <title>Genomic Encyclopedia of Type Strains, Phase IV (KMG-IV): sequencing the most valuable type-strain genomes for metagenomic binning, comparative biology and taxonomic classification.</title>
        <authorList>
            <person name="Goeker M."/>
        </authorList>
    </citation>
    <scope>NUCLEOTIDE SEQUENCE [LARGE SCALE GENOMIC DNA]</scope>
    <source>
        <strain evidence="1 2">DSM 23923</strain>
    </source>
</reference>
<dbReference type="HAMAP" id="MF_00676">
    <property type="entry name" value="UPF0260"/>
    <property type="match status" value="1"/>
</dbReference>
<dbReference type="Proteomes" id="UP000256388">
    <property type="component" value="Unassembled WGS sequence"/>
</dbReference>
<evidence type="ECO:0000313" key="2">
    <source>
        <dbReference type="Proteomes" id="UP000256388"/>
    </source>
</evidence>
<dbReference type="Pfam" id="PF03692">
    <property type="entry name" value="CxxCxxCC"/>
    <property type="match status" value="1"/>
</dbReference>
<dbReference type="PIRSF" id="PIRSF006173">
    <property type="entry name" value="UCP006173"/>
    <property type="match status" value="1"/>
</dbReference>
<accession>A0A347ZPT7</accession>
<dbReference type="OrthoDB" id="9786855at2"/>
<keyword evidence="2" id="KW-1185">Reference proteome</keyword>
<dbReference type="PANTHER" id="PTHR37421:SF1">
    <property type="entry name" value="UPF0260 PROTEIN YCGN"/>
    <property type="match status" value="1"/>
</dbReference>
<gene>
    <name evidence="1" type="ORF">DFR64_3015</name>
</gene>
<evidence type="ECO:0000313" key="1">
    <source>
        <dbReference type="EMBL" id="REG04667.1"/>
    </source>
</evidence>